<evidence type="ECO:0000313" key="3">
    <source>
        <dbReference type="Proteomes" id="UP000734854"/>
    </source>
</evidence>
<sequence>MCTVRRPPAPMLVAIAPPGFTCMVADTCCRRCLPPAMPSPLPPSGRNRSSPHSLTHAVAVASRWPTPSPLPVRKPPALPPRVPSTVAARRDTDEDIVKLLVHIIEELPVPFPCIDGITRHITFENVERENAFLAETSPLVESIKVENAFTEMLPNHPQHQKLAVVDRRRAN</sequence>
<name>A0A8J5KTA1_ZINOF</name>
<organism evidence="2 3">
    <name type="scientific">Zingiber officinale</name>
    <name type="common">Ginger</name>
    <name type="synonym">Amomum zingiber</name>
    <dbReference type="NCBI Taxonomy" id="94328"/>
    <lineage>
        <taxon>Eukaryota</taxon>
        <taxon>Viridiplantae</taxon>
        <taxon>Streptophyta</taxon>
        <taxon>Embryophyta</taxon>
        <taxon>Tracheophyta</taxon>
        <taxon>Spermatophyta</taxon>
        <taxon>Magnoliopsida</taxon>
        <taxon>Liliopsida</taxon>
        <taxon>Zingiberales</taxon>
        <taxon>Zingiberaceae</taxon>
        <taxon>Zingiber</taxon>
    </lineage>
</organism>
<feature type="compositionally biased region" description="Pro residues" evidence="1">
    <location>
        <begin position="66"/>
        <end position="82"/>
    </location>
</feature>
<protein>
    <submittedName>
        <fullName evidence="2">Uncharacterized protein</fullName>
    </submittedName>
</protein>
<feature type="region of interest" description="Disordered" evidence="1">
    <location>
        <begin position="65"/>
        <end position="87"/>
    </location>
</feature>
<gene>
    <name evidence="2" type="ORF">ZIOFF_049875</name>
</gene>
<comment type="caution">
    <text evidence="2">The sequence shown here is derived from an EMBL/GenBank/DDBJ whole genome shotgun (WGS) entry which is preliminary data.</text>
</comment>
<reference evidence="2 3" key="1">
    <citation type="submission" date="2020-08" db="EMBL/GenBank/DDBJ databases">
        <title>Plant Genome Project.</title>
        <authorList>
            <person name="Zhang R.-G."/>
        </authorList>
    </citation>
    <scope>NUCLEOTIDE SEQUENCE [LARGE SCALE GENOMIC DNA]</scope>
    <source>
        <tissue evidence="2">Rhizome</tissue>
    </source>
</reference>
<keyword evidence="3" id="KW-1185">Reference proteome</keyword>
<dbReference type="EMBL" id="JACMSC010000014">
    <property type="protein sequence ID" value="KAG6488628.1"/>
    <property type="molecule type" value="Genomic_DNA"/>
</dbReference>
<dbReference type="Proteomes" id="UP000734854">
    <property type="component" value="Unassembled WGS sequence"/>
</dbReference>
<evidence type="ECO:0000313" key="2">
    <source>
        <dbReference type="EMBL" id="KAG6488628.1"/>
    </source>
</evidence>
<accession>A0A8J5KTA1</accession>
<dbReference type="AlphaFoldDB" id="A0A8J5KTA1"/>
<proteinExistence type="predicted"/>
<evidence type="ECO:0000256" key="1">
    <source>
        <dbReference type="SAM" id="MobiDB-lite"/>
    </source>
</evidence>